<dbReference type="OrthoDB" id="9769319at2"/>
<dbReference type="PIRSF" id="PIRSF019574">
    <property type="entry name" value="Periplasmic_polyamine_BP"/>
    <property type="match status" value="1"/>
</dbReference>
<reference evidence="7 8" key="1">
    <citation type="submission" date="2016-04" db="EMBL/GenBank/DDBJ databases">
        <title>Deep-sea bacteria in the southern Pacific.</title>
        <authorList>
            <person name="Tang K."/>
        </authorList>
    </citation>
    <scope>NUCLEOTIDE SEQUENCE [LARGE SCALE GENOMIC DNA]</scope>
    <source>
        <strain evidence="7 8">JLT2014</strain>
        <plasmid evidence="8">ppaby5</plasmid>
    </source>
</reference>
<dbReference type="SUPFAM" id="SSF53850">
    <property type="entry name" value="Periplasmic binding protein-like II"/>
    <property type="match status" value="1"/>
</dbReference>
<dbReference type="Gene3D" id="3.40.190.10">
    <property type="entry name" value="Periplasmic binding protein-like II"/>
    <property type="match status" value="2"/>
</dbReference>
<proteinExistence type="predicted"/>
<feature type="signal peptide" evidence="6">
    <location>
        <begin position="1"/>
        <end position="20"/>
    </location>
</feature>
<keyword evidence="8" id="KW-1185">Reference proteome</keyword>
<dbReference type="Pfam" id="PF13416">
    <property type="entry name" value="SBP_bac_8"/>
    <property type="match status" value="1"/>
</dbReference>
<protein>
    <submittedName>
        <fullName evidence="7">Spermidine/putrescine transport system substrate-binding protein</fullName>
    </submittedName>
</protein>
<dbReference type="PANTHER" id="PTHR30222:SF12">
    <property type="entry name" value="NORSPERMIDINE SENSOR"/>
    <property type="match status" value="1"/>
</dbReference>
<dbReference type="GO" id="GO:0019808">
    <property type="term" value="F:polyamine binding"/>
    <property type="evidence" value="ECO:0007669"/>
    <property type="project" value="InterPro"/>
</dbReference>
<evidence type="ECO:0000256" key="6">
    <source>
        <dbReference type="SAM" id="SignalP"/>
    </source>
</evidence>
<keyword evidence="4" id="KW-0574">Periplasm</keyword>
<keyword evidence="2" id="KW-0813">Transport</keyword>
<keyword evidence="3 6" id="KW-0732">Signal</keyword>
<dbReference type="KEGG" id="paby:Ga0080574_TMP57"/>
<dbReference type="PANTHER" id="PTHR30222">
    <property type="entry name" value="SPERMIDINE/PUTRESCINE-BINDING PERIPLASMIC PROTEIN"/>
    <property type="match status" value="1"/>
</dbReference>
<keyword evidence="7" id="KW-0614">Plasmid</keyword>
<evidence type="ECO:0000313" key="8">
    <source>
        <dbReference type="Proteomes" id="UP000187059"/>
    </source>
</evidence>
<accession>A0A1P8ULW7</accession>
<name>A0A1P8ULW7_9RHOB</name>
<dbReference type="EMBL" id="CP015089">
    <property type="protein sequence ID" value="APZ50391.1"/>
    <property type="molecule type" value="Genomic_DNA"/>
</dbReference>
<geneLocation type="plasmid" evidence="8">
    <name>ppaby5</name>
</geneLocation>
<feature type="binding site" evidence="5">
    <location>
        <position position="318"/>
    </location>
    <ligand>
        <name>spermidine</name>
        <dbReference type="ChEBI" id="CHEBI:57834"/>
    </ligand>
</feature>
<organism evidence="7 8">
    <name type="scientific">Salipiger abyssi</name>
    <dbReference type="NCBI Taxonomy" id="1250539"/>
    <lineage>
        <taxon>Bacteria</taxon>
        <taxon>Pseudomonadati</taxon>
        <taxon>Pseudomonadota</taxon>
        <taxon>Alphaproteobacteria</taxon>
        <taxon>Rhodobacterales</taxon>
        <taxon>Roseobacteraceae</taxon>
        <taxon>Salipiger</taxon>
    </lineage>
</organism>
<feature type="chain" id="PRO_5012930330" evidence="6">
    <location>
        <begin position="21"/>
        <end position="337"/>
    </location>
</feature>
<comment type="subcellular location">
    <subcellularLocation>
        <location evidence="1">Periplasm</location>
    </subcellularLocation>
</comment>
<gene>
    <name evidence="7" type="ORF">Ga0080574_TMP57</name>
</gene>
<dbReference type="InterPro" id="IPR006059">
    <property type="entry name" value="SBP"/>
</dbReference>
<evidence type="ECO:0000313" key="7">
    <source>
        <dbReference type="EMBL" id="APZ50391.1"/>
    </source>
</evidence>
<sequence precursor="true">MKKLLLATTLILPVALPAAAEGELNIYAWADSISPDLIAKFSEETGIEVNVDSFSSNEDALTKLQAGSSGYDLVTPSQHFVKIMADEGLLEDIDAYELDAYDQLDERWQGQWWDPENDYSIPLAYGTAGFSVNRDKYDGPVDSWSVLFEPTDLAGSIALLFYPDEVVSAAQLYLGVEYCTEDKAEMKKVYDLLMEQKPSVVAYTSDNIENRLGSGEVAAHFWWDGNTLRLRNSGANVEYAAPKEGLVGWLDSFVVPAGAANVDNAKAFIEFMSTVENATEQNNYYAHSAPVEIDESKALYTKENAPELFPDVPVVFAQACSPAAQDLVTKVWTDLLQ</sequence>
<evidence type="ECO:0000256" key="3">
    <source>
        <dbReference type="ARBA" id="ARBA00022729"/>
    </source>
</evidence>
<evidence type="ECO:0000256" key="5">
    <source>
        <dbReference type="PIRSR" id="PIRSR019574-1"/>
    </source>
</evidence>
<evidence type="ECO:0000256" key="1">
    <source>
        <dbReference type="ARBA" id="ARBA00004418"/>
    </source>
</evidence>
<dbReference type="GO" id="GO:0042597">
    <property type="term" value="C:periplasmic space"/>
    <property type="evidence" value="ECO:0007669"/>
    <property type="project" value="UniProtKB-SubCell"/>
</dbReference>
<dbReference type="AlphaFoldDB" id="A0A1P8ULW7"/>
<evidence type="ECO:0000256" key="4">
    <source>
        <dbReference type="ARBA" id="ARBA00022764"/>
    </source>
</evidence>
<dbReference type="RefSeq" id="WP_076694002.1">
    <property type="nucleotide sequence ID" value="NZ_CP015089.1"/>
</dbReference>
<dbReference type="GO" id="GO:0015846">
    <property type="term" value="P:polyamine transport"/>
    <property type="evidence" value="ECO:0007669"/>
    <property type="project" value="InterPro"/>
</dbReference>
<dbReference type="PRINTS" id="PR00909">
    <property type="entry name" value="SPERMDNBNDNG"/>
</dbReference>
<evidence type="ECO:0000256" key="2">
    <source>
        <dbReference type="ARBA" id="ARBA00022448"/>
    </source>
</evidence>
<dbReference type="Proteomes" id="UP000187059">
    <property type="component" value="Plasmid pPABY5"/>
</dbReference>
<dbReference type="InterPro" id="IPR001188">
    <property type="entry name" value="Sperm_putr-bd"/>
</dbReference>